<reference evidence="2" key="1">
    <citation type="journal article" date="2019" name="Environ. Microbiol.">
        <title>Fungal ecological strategies reflected in gene transcription - a case study of two litter decomposers.</title>
        <authorList>
            <person name="Barbi F."/>
            <person name="Kohler A."/>
            <person name="Barry K."/>
            <person name="Baskaran P."/>
            <person name="Daum C."/>
            <person name="Fauchery L."/>
            <person name="Ihrmark K."/>
            <person name="Kuo A."/>
            <person name="LaButti K."/>
            <person name="Lipzen A."/>
            <person name="Morin E."/>
            <person name="Grigoriev I.V."/>
            <person name="Henrissat B."/>
            <person name="Lindahl B."/>
            <person name="Martin F."/>
        </authorList>
    </citation>
    <scope>NUCLEOTIDE SEQUENCE</scope>
    <source>
        <strain evidence="2">JB14</strain>
    </source>
</reference>
<organism evidence="2 3">
    <name type="scientific">Gymnopus androsaceus JB14</name>
    <dbReference type="NCBI Taxonomy" id="1447944"/>
    <lineage>
        <taxon>Eukaryota</taxon>
        <taxon>Fungi</taxon>
        <taxon>Dikarya</taxon>
        <taxon>Basidiomycota</taxon>
        <taxon>Agaricomycotina</taxon>
        <taxon>Agaricomycetes</taxon>
        <taxon>Agaricomycetidae</taxon>
        <taxon>Agaricales</taxon>
        <taxon>Marasmiineae</taxon>
        <taxon>Omphalotaceae</taxon>
        <taxon>Gymnopus</taxon>
    </lineage>
</organism>
<evidence type="ECO:0000313" key="2">
    <source>
        <dbReference type="EMBL" id="KAE9400014.1"/>
    </source>
</evidence>
<dbReference type="EMBL" id="ML769462">
    <property type="protein sequence ID" value="KAE9400014.1"/>
    <property type="molecule type" value="Genomic_DNA"/>
</dbReference>
<evidence type="ECO:0000313" key="3">
    <source>
        <dbReference type="Proteomes" id="UP000799118"/>
    </source>
</evidence>
<keyword evidence="3" id="KW-1185">Reference proteome</keyword>
<sequence>MRATTSFASILLYSLFVMVTSNPVSAVSLNHVPRSREMIQFAAYDANGRLTGSIEGIVGPDLDVQRSAPGSKKVHFVTKLPKDCSLELSKNGEHVQIYHGPQKKGETFEEDFEVLDLMCSGNPINDISRTVEVGLIASHMLVAQLWSGEGPSNMQYSSMMFMKVAIQNLYYNLNAQFYRHTGSSTGSSTECEENVLSSYYSSSAKSQTKSQTPE</sequence>
<feature type="chain" id="PRO_5025480403" evidence="1">
    <location>
        <begin position="27"/>
        <end position="214"/>
    </location>
</feature>
<dbReference type="Proteomes" id="UP000799118">
    <property type="component" value="Unassembled WGS sequence"/>
</dbReference>
<name>A0A6A4HSL1_9AGAR</name>
<evidence type="ECO:0000256" key="1">
    <source>
        <dbReference type="SAM" id="SignalP"/>
    </source>
</evidence>
<protein>
    <submittedName>
        <fullName evidence="2">Uncharacterized protein</fullName>
    </submittedName>
</protein>
<feature type="signal peptide" evidence="1">
    <location>
        <begin position="1"/>
        <end position="26"/>
    </location>
</feature>
<accession>A0A6A4HSL1</accession>
<proteinExistence type="predicted"/>
<keyword evidence="1" id="KW-0732">Signal</keyword>
<dbReference type="AlphaFoldDB" id="A0A6A4HSL1"/>
<gene>
    <name evidence="2" type="ORF">BT96DRAFT_939017</name>
</gene>